<dbReference type="Gene3D" id="1.50.10.130">
    <property type="entry name" value="Terpene synthase, N-terminal domain"/>
    <property type="match status" value="1"/>
</dbReference>
<dbReference type="GO" id="GO:0000287">
    <property type="term" value="F:magnesium ion binding"/>
    <property type="evidence" value="ECO:0007669"/>
    <property type="project" value="InterPro"/>
</dbReference>
<dbReference type="EMBL" id="CM007899">
    <property type="protein sequence ID" value="OTG11599.1"/>
    <property type="molecule type" value="Genomic_DNA"/>
</dbReference>
<dbReference type="InParanoid" id="A0A251TLF7"/>
<keyword evidence="3" id="KW-0460">Magnesium</keyword>
<dbReference type="InterPro" id="IPR005630">
    <property type="entry name" value="Terpene_synthase_metal-bd"/>
</dbReference>
<dbReference type="FunFam" id="1.10.600.10:FF:000007">
    <property type="entry name" value="Isoprene synthase, chloroplastic"/>
    <property type="match status" value="1"/>
</dbReference>
<keyword evidence="2" id="KW-0479">Metal-binding</keyword>
<dbReference type="EMBL" id="MNCJ02000319">
    <property type="protein sequence ID" value="KAF5809702.1"/>
    <property type="molecule type" value="Genomic_DNA"/>
</dbReference>
<dbReference type="InterPro" id="IPR001906">
    <property type="entry name" value="Terpene_synth_N"/>
</dbReference>
<feature type="domain" description="Terpene synthase N-terminal" evidence="5">
    <location>
        <begin position="175"/>
        <end position="249"/>
    </location>
</feature>
<dbReference type="InterPro" id="IPR044814">
    <property type="entry name" value="Terpene_cyclase_plant_C1"/>
</dbReference>
<dbReference type="GO" id="GO:0080016">
    <property type="term" value="F:(-)-E-beta-caryophyllene synthase activity"/>
    <property type="evidence" value="ECO:0007669"/>
    <property type="project" value="UniProtKB-EC"/>
</dbReference>
<feature type="domain" description="Terpene synthase metal-binding" evidence="6">
    <location>
        <begin position="308"/>
        <end position="545"/>
    </location>
</feature>
<dbReference type="SUPFAM" id="SSF48239">
    <property type="entry name" value="Terpenoid cyclases/Protein prenyltransferases"/>
    <property type="match status" value="2"/>
</dbReference>
<proteinExistence type="predicted"/>
<feature type="domain" description="Terpene synthase N-terminal" evidence="5">
    <location>
        <begin position="19"/>
        <end position="121"/>
    </location>
</feature>
<reference evidence="7" key="3">
    <citation type="submission" date="2020-06" db="EMBL/GenBank/DDBJ databases">
        <title>Helianthus annuus Genome sequencing and assembly Release 2.</title>
        <authorList>
            <person name="Gouzy J."/>
            <person name="Langlade N."/>
            <person name="Munos S."/>
        </authorList>
    </citation>
    <scope>NUCLEOTIDE SEQUENCE</scope>
    <source>
        <tissue evidence="7">Leaves</tissue>
    </source>
</reference>
<dbReference type="PANTHER" id="PTHR31225:SF196">
    <property type="entry name" value="TERPENOID CYCLASES_PROTEIN PRENYLTRANSFERASE ALPHA-ALPHA TOROID-RELATED"/>
    <property type="match status" value="1"/>
</dbReference>
<dbReference type="AlphaFoldDB" id="A0A251TLF7"/>
<dbReference type="InterPro" id="IPR034741">
    <property type="entry name" value="Terpene_cyclase-like_1_C"/>
</dbReference>
<dbReference type="InterPro" id="IPR008930">
    <property type="entry name" value="Terpenoid_cyclase/PrenylTrfase"/>
</dbReference>
<comment type="cofactor">
    <cofactor evidence="1">
        <name>Mg(2+)</name>
        <dbReference type="ChEBI" id="CHEBI:18420"/>
    </cofactor>
</comment>
<dbReference type="OMA" id="KESKWAN"/>
<dbReference type="InterPro" id="IPR008949">
    <property type="entry name" value="Isoprenoid_synthase_dom_sf"/>
</dbReference>
<gene>
    <name evidence="8" type="primary">CARS</name>
    <name evidence="8" type="ORF">HannXRQ_Chr10g0300521</name>
    <name evidence="7" type="ORF">HanXRQr2_Chr04g0160391</name>
</gene>
<organism evidence="8 9">
    <name type="scientific">Helianthus annuus</name>
    <name type="common">Common sunflower</name>
    <dbReference type="NCBI Taxonomy" id="4232"/>
    <lineage>
        <taxon>Eukaryota</taxon>
        <taxon>Viridiplantae</taxon>
        <taxon>Streptophyta</taxon>
        <taxon>Embryophyta</taxon>
        <taxon>Tracheophyta</taxon>
        <taxon>Spermatophyta</taxon>
        <taxon>Magnoliopsida</taxon>
        <taxon>eudicotyledons</taxon>
        <taxon>Gunneridae</taxon>
        <taxon>Pentapetalae</taxon>
        <taxon>asterids</taxon>
        <taxon>campanulids</taxon>
        <taxon>Asterales</taxon>
        <taxon>Asteraceae</taxon>
        <taxon>Asteroideae</taxon>
        <taxon>Heliantheae alliance</taxon>
        <taxon>Heliantheae</taxon>
        <taxon>Helianthus</taxon>
    </lineage>
</organism>
<dbReference type="GO" id="GO:0046246">
    <property type="term" value="P:terpene biosynthetic process"/>
    <property type="evidence" value="ECO:0000318"/>
    <property type="project" value="GO_Central"/>
</dbReference>
<reference evidence="7 9" key="1">
    <citation type="journal article" date="2017" name="Nature">
        <title>The sunflower genome provides insights into oil metabolism, flowering and Asterid evolution.</title>
        <authorList>
            <person name="Badouin H."/>
            <person name="Gouzy J."/>
            <person name="Grassa C.J."/>
            <person name="Murat F."/>
            <person name="Staton S.E."/>
            <person name="Cottret L."/>
            <person name="Lelandais-Briere C."/>
            <person name="Owens G.L."/>
            <person name="Carrere S."/>
            <person name="Mayjonade B."/>
            <person name="Legrand L."/>
            <person name="Gill N."/>
            <person name="Kane N.C."/>
            <person name="Bowers J.E."/>
            <person name="Hubner S."/>
            <person name="Bellec A."/>
            <person name="Berard A."/>
            <person name="Berges H."/>
            <person name="Blanchet N."/>
            <person name="Boniface M.C."/>
            <person name="Brunel D."/>
            <person name="Catrice O."/>
            <person name="Chaidir N."/>
            <person name="Claudel C."/>
            <person name="Donnadieu C."/>
            <person name="Faraut T."/>
            <person name="Fievet G."/>
            <person name="Helmstetter N."/>
            <person name="King M."/>
            <person name="Knapp S.J."/>
            <person name="Lai Z."/>
            <person name="Le Paslier M.C."/>
            <person name="Lippi Y."/>
            <person name="Lorenzon L."/>
            <person name="Mandel J.R."/>
            <person name="Marage G."/>
            <person name="Marchand G."/>
            <person name="Marquand E."/>
            <person name="Bret-Mestries E."/>
            <person name="Morien E."/>
            <person name="Nambeesan S."/>
            <person name="Nguyen T."/>
            <person name="Pegot-Espagnet P."/>
            <person name="Pouilly N."/>
            <person name="Raftis F."/>
            <person name="Sallet E."/>
            <person name="Schiex T."/>
            <person name="Thomas J."/>
            <person name="Vandecasteele C."/>
            <person name="Vares D."/>
            <person name="Vear F."/>
            <person name="Vautrin S."/>
            <person name="Crespi M."/>
            <person name="Mangin B."/>
            <person name="Burke J.M."/>
            <person name="Salse J."/>
            <person name="Munos S."/>
            <person name="Vincourt P."/>
            <person name="Rieseberg L.H."/>
            <person name="Langlade N.B."/>
        </authorList>
    </citation>
    <scope>NUCLEOTIDE SEQUENCE [LARGE SCALE GENOMIC DNA]</scope>
    <source>
        <strain evidence="9">cv. SF193</strain>
        <tissue evidence="7">Leaves</tissue>
    </source>
</reference>
<evidence type="ECO:0000259" key="5">
    <source>
        <dbReference type="Pfam" id="PF01397"/>
    </source>
</evidence>
<dbReference type="Gramene" id="mRNA:HanXRQr2_Chr04g0160391">
    <property type="protein sequence ID" value="mRNA:HanXRQr2_Chr04g0160391"/>
    <property type="gene ID" value="HanXRQr2_Chr04g0160391"/>
</dbReference>
<evidence type="ECO:0000256" key="3">
    <source>
        <dbReference type="ARBA" id="ARBA00022842"/>
    </source>
</evidence>
<dbReference type="CDD" id="cd00684">
    <property type="entry name" value="Terpene_cyclase_plant_C1"/>
    <property type="match status" value="1"/>
</dbReference>
<dbReference type="GO" id="GO:0010333">
    <property type="term" value="F:terpene synthase activity"/>
    <property type="evidence" value="ECO:0000318"/>
    <property type="project" value="GO_Central"/>
</dbReference>
<accession>A0A251TLF7</accession>
<evidence type="ECO:0000313" key="9">
    <source>
        <dbReference type="Proteomes" id="UP000215914"/>
    </source>
</evidence>
<dbReference type="SFLD" id="SFLDG01019">
    <property type="entry name" value="Terpene_Cyclase_Like_1_C_Termi"/>
    <property type="match status" value="1"/>
</dbReference>
<dbReference type="Pfam" id="PF01397">
    <property type="entry name" value="Terpene_synth"/>
    <property type="match status" value="2"/>
</dbReference>
<keyword evidence="9" id="KW-1185">Reference proteome</keyword>
<evidence type="ECO:0000256" key="1">
    <source>
        <dbReference type="ARBA" id="ARBA00001946"/>
    </source>
</evidence>
<dbReference type="GO" id="GO:0016102">
    <property type="term" value="P:diterpenoid biosynthetic process"/>
    <property type="evidence" value="ECO:0007669"/>
    <property type="project" value="InterPro"/>
</dbReference>
<evidence type="ECO:0000313" key="7">
    <source>
        <dbReference type="EMBL" id="KAF5809702.1"/>
    </source>
</evidence>
<dbReference type="InterPro" id="IPR050148">
    <property type="entry name" value="Terpene_synthase-like"/>
</dbReference>
<reference evidence="8" key="2">
    <citation type="submission" date="2017-02" db="EMBL/GenBank/DDBJ databases">
        <title>Sunflower complete genome.</title>
        <authorList>
            <person name="Langlade N."/>
            <person name="Munos S."/>
        </authorList>
    </citation>
    <scope>NUCLEOTIDE SEQUENCE [LARGE SCALE GENOMIC DNA]</scope>
    <source>
        <tissue evidence="8">Leaves</tissue>
    </source>
</reference>
<evidence type="ECO:0000259" key="6">
    <source>
        <dbReference type="Pfam" id="PF03936"/>
    </source>
</evidence>
<dbReference type="EC" id="4.2.3.57" evidence="7"/>
<keyword evidence="4 7" id="KW-0456">Lyase</keyword>
<evidence type="ECO:0000256" key="2">
    <source>
        <dbReference type="ARBA" id="ARBA00022723"/>
    </source>
</evidence>
<sequence length="600" mass="69574">MSIKQEEVIRPNAKFPPSIWGDQFLIYDEDPAEKAEIEQKVKDLKEVVRKDILSSLDVQTEHANLLKLIDAIQRLGIAYYFEEEIEQALQHIYNIYGGDWNKGNPALWFRIMRQHGFYVSCGKHELIRVYMAIYTPNPTCTHATYRAIRSVYVYTYTLRIELFKACPAIIGTDNQDVFNEYKDGNGSLTESFSSDVEDLLELYEATYFRVKGEVVLEDALVSTRTRLNKIAKDLTESNPTMSTHIQEALRQPIRKRLPRLEALRYIPFYQQQDSHNKNLLKLAKLGFNLLQSLHRKELNQLARWWKLLDVSSNLPYARDRMVECFFWALGVYFEPKYSRSRIFLAKVFSLTTLLDDTYDAYGTYKELVIFTEAIERWSITCIDVLPEYMKLIYQALMDAYEEMEEIMKTEGKAHHLSYAKEAMKALVRSYMKESKWANEGYVPTTEEHMSVAYVSGGYGMLIPTCFVGMGDIVTDESFKWALATPPLIKASCVLSRYMNDIVSQKEEKERTHVVSSVQTYMKQYDVSEEYVGNVINSKIEDLWKDLTQESLMCKNVPTPLIDRVITLTQVLNVMYNGKDNFTQLGEELIGHIKSLLIHAI</sequence>
<dbReference type="PANTHER" id="PTHR31225">
    <property type="entry name" value="OS04G0344100 PROTEIN-RELATED"/>
    <property type="match status" value="1"/>
</dbReference>
<dbReference type="Pfam" id="PF03936">
    <property type="entry name" value="Terpene_synth_C"/>
    <property type="match status" value="1"/>
</dbReference>
<dbReference type="SUPFAM" id="SSF48576">
    <property type="entry name" value="Terpenoid synthases"/>
    <property type="match status" value="1"/>
</dbReference>
<name>A0A251TLF7_HELAN</name>
<dbReference type="InterPro" id="IPR036965">
    <property type="entry name" value="Terpene_synth_N_sf"/>
</dbReference>
<dbReference type="Proteomes" id="UP000215914">
    <property type="component" value="Chromosome 10"/>
</dbReference>
<protein>
    <submittedName>
        <fullName evidence="7">(-)-beta-caryophyllene synthase</fullName>
        <ecNumber evidence="7">4.2.3.57</ecNumber>
    </submittedName>
    <submittedName>
        <fullName evidence="8">Putative beta-caryophyllene synthase</fullName>
    </submittedName>
</protein>
<evidence type="ECO:0000256" key="4">
    <source>
        <dbReference type="ARBA" id="ARBA00023239"/>
    </source>
</evidence>
<dbReference type="Gene3D" id="1.10.600.10">
    <property type="entry name" value="Farnesyl Diphosphate Synthase"/>
    <property type="match status" value="1"/>
</dbReference>
<dbReference type="SFLD" id="SFLDS00005">
    <property type="entry name" value="Isoprenoid_Synthase_Type_I"/>
    <property type="match status" value="1"/>
</dbReference>
<evidence type="ECO:0000313" key="8">
    <source>
        <dbReference type="EMBL" id="OTG11599.1"/>
    </source>
</evidence>